<gene>
    <name evidence="13" type="ORF">NITLEN_10823</name>
</gene>
<keyword evidence="13" id="KW-0675">Receptor</keyword>
<accession>A0A330L326</accession>
<dbReference type="EMBL" id="OUNR01000001">
    <property type="protein sequence ID" value="SPP63737.1"/>
    <property type="molecule type" value="Genomic_DNA"/>
</dbReference>
<dbReference type="InterPro" id="IPR012910">
    <property type="entry name" value="Plug_dom"/>
</dbReference>
<dbReference type="GO" id="GO:0015344">
    <property type="term" value="F:siderophore uptake transmembrane transporter activity"/>
    <property type="evidence" value="ECO:0007669"/>
    <property type="project" value="TreeGrafter"/>
</dbReference>
<dbReference type="RefSeq" id="WP_121988221.1">
    <property type="nucleotide sequence ID" value="NZ_OUNR01000001.1"/>
</dbReference>
<keyword evidence="2 8" id="KW-0813">Transport</keyword>
<evidence type="ECO:0000256" key="3">
    <source>
        <dbReference type="ARBA" id="ARBA00022452"/>
    </source>
</evidence>
<keyword evidence="3 8" id="KW-1134">Transmembrane beta strand</keyword>
<feature type="signal peptide" evidence="10">
    <location>
        <begin position="1"/>
        <end position="29"/>
    </location>
</feature>
<dbReference type="PANTHER" id="PTHR30069:SF28">
    <property type="entry name" value="TONB-DEPENDENT RECEPTOR YNCD-RELATED"/>
    <property type="match status" value="1"/>
</dbReference>
<evidence type="ECO:0000256" key="2">
    <source>
        <dbReference type="ARBA" id="ARBA00022448"/>
    </source>
</evidence>
<keyword evidence="10" id="KW-0732">Signal</keyword>
<evidence type="ECO:0000256" key="9">
    <source>
        <dbReference type="RuleBase" id="RU003357"/>
    </source>
</evidence>
<keyword evidence="7 8" id="KW-0998">Cell outer membrane</keyword>
<dbReference type="Gene3D" id="2.170.130.10">
    <property type="entry name" value="TonB-dependent receptor, plug domain"/>
    <property type="match status" value="1"/>
</dbReference>
<evidence type="ECO:0000256" key="5">
    <source>
        <dbReference type="ARBA" id="ARBA00023077"/>
    </source>
</evidence>
<dbReference type="InterPro" id="IPR036942">
    <property type="entry name" value="Beta-barrel_TonB_sf"/>
</dbReference>
<evidence type="ECO:0000313" key="13">
    <source>
        <dbReference type="EMBL" id="SPP63737.1"/>
    </source>
</evidence>
<dbReference type="GO" id="GO:0044718">
    <property type="term" value="P:siderophore transmembrane transport"/>
    <property type="evidence" value="ECO:0007669"/>
    <property type="project" value="TreeGrafter"/>
</dbReference>
<evidence type="ECO:0000256" key="6">
    <source>
        <dbReference type="ARBA" id="ARBA00023136"/>
    </source>
</evidence>
<keyword evidence="6 8" id="KW-0472">Membrane</keyword>
<dbReference type="PROSITE" id="PS52016">
    <property type="entry name" value="TONB_DEPENDENT_REC_3"/>
    <property type="match status" value="1"/>
</dbReference>
<feature type="domain" description="TonB-dependent receptor plug" evidence="12">
    <location>
        <begin position="120"/>
        <end position="221"/>
    </location>
</feature>
<keyword evidence="5 9" id="KW-0798">TonB box</keyword>
<dbReference type="InterPro" id="IPR039426">
    <property type="entry name" value="TonB-dep_rcpt-like"/>
</dbReference>
<comment type="similarity">
    <text evidence="8 9">Belongs to the TonB-dependent receptor family.</text>
</comment>
<evidence type="ECO:0000256" key="4">
    <source>
        <dbReference type="ARBA" id="ARBA00022692"/>
    </source>
</evidence>
<feature type="domain" description="TonB-dependent receptor-like beta-barrel" evidence="11">
    <location>
        <begin position="275"/>
        <end position="761"/>
    </location>
</feature>
<dbReference type="Proteomes" id="UP000248168">
    <property type="component" value="Unassembled WGS sequence"/>
</dbReference>
<evidence type="ECO:0000256" key="1">
    <source>
        <dbReference type="ARBA" id="ARBA00004571"/>
    </source>
</evidence>
<feature type="chain" id="PRO_5016372199" evidence="10">
    <location>
        <begin position="30"/>
        <end position="804"/>
    </location>
</feature>
<dbReference type="InParanoid" id="A0A330L326"/>
<dbReference type="InterPro" id="IPR000531">
    <property type="entry name" value="Beta-barrel_TonB"/>
</dbReference>
<dbReference type="GO" id="GO:0009279">
    <property type="term" value="C:cell outer membrane"/>
    <property type="evidence" value="ECO:0007669"/>
    <property type="project" value="UniProtKB-SubCell"/>
</dbReference>
<protein>
    <submittedName>
        <fullName evidence="13">Putative TonB-dependent receptor</fullName>
    </submittedName>
</protein>
<dbReference type="OrthoDB" id="9760620at2"/>
<reference evidence="14" key="1">
    <citation type="submission" date="2018-04" db="EMBL/GenBank/DDBJ databases">
        <authorList>
            <person name="Lucker S."/>
            <person name="Sakoula D."/>
        </authorList>
    </citation>
    <scope>NUCLEOTIDE SEQUENCE [LARGE SCALE GENOMIC DNA]</scope>
</reference>
<dbReference type="Pfam" id="PF07715">
    <property type="entry name" value="Plug"/>
    <property type="match status" value="1"/>
</dbReference>
<organism evidence="13 14">
    <name type="scientific">Nitrospira lenta</name>
    <dbReference type="NCBI Taxonomy" id="1436998"/>
    <lineage>
        <taxon>Bacteria</taxon>
        <taxon>Pseudomonadati</taxon>
        <taxon>Nitrospirota</taxon>
        <taxon>Nitrospiria</taxon>
        <taxon>Nitrospirales</taxon>
        <taxon>Nitrospiraceae</taxon>
        <taxon>Nitrospira</taxon>
    </lineage>
</organism>
<dbReference type="AlphaFoldDB" id="A0A330L326"/>
<dbReference type="SUPFAM" id="SSF56935">
    <property type="entry name" value="Porins"/>
    <property type="match status" value="1"/>
</dbReference>
<evidence type="ECO:0000259" key="12">
    <source>
        <dbReference type="Pfam" id="PF07715"/>
    </source>
</evidence>
<name>A0A330L326_9BACT</name>
<evidence type="ECO:0000259" key="11">
    <source>
        <dbReference type="Pfam" id="PF00593"/>
    </source>
</evidence>
<proteinExistence type="inferred from homology"/>
<evidence type="ECO:0000256" key="10">
    <source>
        <dbReference type="SAM" id="SignalP"/>
    </source>
</evidence>
<keyword evidence="14" id="KW-1185">Reference proteome</keyword>
<evidence type="ECO:0000256" key="7">
    <source>
        <dbReference type="ARBA" id="ARBA00023237"/>
    </source>
</evidence>
<dbReference type="PANTHER" id="PTHR30069">
    <property type="entry name" value="TONB-DEPENDENT OUTER MEMBRANE RECEPTOR"/>
    <property type="match status" value="1"/>
</dbReference>
<dbReference type="Pfam" id="PF00593">
    <property type="entry name" value="TonB_dep_Rec_b-barrel"/>
    <property type="match status" value="1"/>
</dbReference>
<comment type="subcellular location">
    <subcellularLocation>
        <location evidence="1 8">Cell outer membrane</location>
        <topology evidence="1 8">Multi-pass membrane protein</topology>
    </subcellularLocation>
</comment>
<dbReference type="FunCoup" id="A0A330L326">
    <property type="interactions" value="51"/>
</dbReference>
<evidence type="ECO:0000313" key="14">
    <source>
        <dbReference type="Proteomes" id="UP000248168"/>
    </source>
</evidence>
<evidence type="ECO:0000256" key="8">
    <source>
        <dbReference type="PROSITE-ProRule" id="PRU01360"/>
    </source>
</evidence>
<sequence length="804" mass="89129">MVSFTCVSRIAVVMTVIGTLAAGQLLAQAQEQNSAEATALPREQELRGQLKGILQELEEIQKGRESGVPPAERPKIVTEKVKPEQTEATEAAGAMPEYELSDTSIVSKRFQKRPEGVSLSSTIQAETDSQPTRTMKESMESLPGVVMRQANGPRDFSMMIRGQGAKTTFAVRDIKMYEDGFIQTQSDGLSRLDIHDPWFMRSVEAIRGASSSMYDNYALGGMVHFRTRRGSDINGFESFFSGGSYGYHKEAFAVGQETEHLDISMFASNVQEDGYIRNSTYKTQTVNFNLRFKIDDKQSFYFKAISNWLDTRVPTRLTQAEFLTDDRQAGGALTPCVPGQYRSGCANATALRQGRFDRRTIVGGMYERQLNANTVLTIEGDYDVKDINQTFSQISDNVNPNYKMYVDLRHDGRLGEMPLKSYLGFFFNNMEQEGQTFENLGDGQGTRGVLLANNRGNIRNIGARFGEELEFIPKWTAAIRLGFEQSQLGVQTINYCSSTDAVVGTGVAPCNNTAGLGAGSVRTRANANRTFYNWAPEASLTWKPAEGYRHWVRASTGYGIPQFSNLTRDPVTGLPGTNFDLKPQKNLNTEIGTESRLTKDLTIQLVGFWTIFKDEIISRAVSGTNVASVNADSSRYRGIEAFYDWRPLSGLRVSGAYTHIDAKYINFSDQTNTAVGLLVRDGKKVPNVPTDVLNSKVEYEHAESGWGGWVEGSYYNSYVLNNSNTFGIPAYMIGNVNIHKHVEVKNYWFRFAKFFVEIDNVADKKYAASGQIIGGETHAAAAGQLAFFSGYGRAIYGGVTLGLF</sequence>
<dbReference type="Gene3D" id="2.40.170.20">
    <property type="entry name" value="TonB-dependent receptor, beta-barrel domain"/>
    <property type="match status" value="1"/>
</dbReference>
<keyword evidence="4 8" id="KW-0812">Transmembrane</keyword>
<dbReference type="InterPro" id="IPR037066">
    <property type="entry name" value="Plug_dom_sf"/>
</dbReference>